<organismHost>
    <name type="scientific">Gryllus bimaculatus</name>
    <name type="common">Two-spotted cricket</name>
    <dbReference type="NCBI Taxonomy" id="6999"/>
</organismHost>
<dbReference type="GeneID" id="1733247"/>
<reference evidence="1 2" key="5">
    <citation type="journal article" date="1992" name="Virus Genes">
        <title>Identification and mapping of origins of DNA replication within the DNA sequences of the genome of insect iridescent virus type 6.</title>
        <authorList>
            <person name="Handermann M."/>
            <person name="Schnitzler P."/>
            <person name="Rosen-Wolff A."/>
            <person name="Raab K."/>
            <person name="Sonntag K.C."/>
            <person name="Darai G."/>
        </authorList>
    </citation>
    <scope>NUCLEOTIDE SEQUENCE [LARGE SCALE GENOMIC DNA]</scope>
</reference>
<organismHost>
    <name type="scientific">Acheta domesticus</name>
    <name type="common">House cricket</name>
    <dbReference type="NCBI Taxonomy" id="6997"/>
</organismHost>
<dbReference type="KEGG" id="vg:1733247"/>
<name>Q91FZ5_IIV6</name>
<dbReference type="RefSeq" id="NP_149626.1">
    <property type="nucleotide sequence ID" value="NC_003038.1"/>
</dbReference>
<proteinExistence type="predicted"/>
<reference evidence="1 2" key="15">
    <citation type="journal article" date="2001" name="Virology">
        <title>Analysis of the first complete DNA sequence of an invertebrate iridovirus: coding strategy of the genome of Chilo iridescent virus.</title>
        <authorList>
            <person name="Jakob N.J."/>
            <person name="Muller K."/>
            <person name="Bahr U."/>
            <person name="Darai G."/>
        </authorList>
    </citation>
    <scope>NUCLEOTIDE SEQUENCE [LARGE SCALE GENOMIC DNA]</scope>
</reference>
<organismHost>
    <name type="scientific">Spodoptera frugiperda</name>
    <name type="common">Fall armyworm</name>
    <dbReference type="NCBI Taxonomy" id="7108"/>
</organismHost>
<reference evidence="1 2" key="3">
    <citation type="journal article" date="1987" name="Virology">
        <title>Molecular cloning and physical mapping of the genome of insect iridescent virus type 6: further evidence for circular permutation of the viral genome.</title>
        <authorList>
            <person name="Schnitzler P."/>
            <person name="Soltau J.B."/>
            <person name="Fischer M."/>
            <person name="Reisner H."/>
            <person name="Scholz J."/>
            <person name="Delius H."/>
            <person name="Darai G."/>
        </authorList>
    </citation>
    <scope>NUCLEOTIDE SEQUENCE [LARGE SCALE GENOMIC DNA]</scope>
</reference>
<reference evidence="1 2" key="11">
    <citation type="journal article" date="1994" name="Virus Genes">
        <title>Chilo iridescent virus encodes a putative helicase belonging to a distinct family within the "DEAD/H" superfamily: implications for the evolution of large DNA viruses.</title>
        <authorList>
            <person name="Sonntag K.C."/>
            <person name="Schnitzler P."/>
            <person name="Koonin E.V."/>
            <person name="Darai G."/>
        </authorList>
    </citation>
    <scope>NUCLEOTIDE SEQUENCE [LARGE SCALE GENOMIC DNA]</scope>
</reference>
<reference evidence="1 2" key="2">
    <citation type="journal article" date="1986" name="Med. Microbiol. Immunol.">
        <title>Insect iridescent virus type 6 induced toxic degenerative hepatitis in mice.</title>
        <authorList>
            <person name="Lorbacher de Ruiz H."/>
            <person name="Gelderblom H."/>
            <person name="Hofmann W."/>
            <person name="Darai G."/>
        </authorList>
    </citation>
    <scope>NUCLEOTIDE SEQUENCE [LARGE SCALE GENOMIC DNA]</scope>
</reference>
<reference evidence="1 2" key="14">
    <citation type="journal article" date="1999" name="Virus Genes">
        <title>Identification of a gene cluster within the genome of Chilo iridescent virus encoding enzymes involved in viral DNA replication and processing.</title>
        <authorList>
            <person name="Muller K."/>
            <person name="Tidona C.A."/>
            <person name="Darai G."/>
        </authorList>
    </citation>
    <scope>NUCLEOTIDE SEQUENCE [LARGE SCALE GENOMIC DNA]</scope>
</reference>
<reference evidence="1 2" key="8">
    <citation type="journal article" date="1994" name="Intervirology">
        <title>Identification of the primary structure and the coding capacity of the genome of insect iridescent virus type 6 between the genome coordinates 0.310 and 0.347 (7990 bp).</title>
        <authorList>
            <person name="Sonntag K.C."/>
            <person name="Schnitzler P."/>
            <person name="Janssen W."/>
            <person name="Darai G."/>
        </authorList>
    </citation>
    <scope>NUCLEOTIDE SEQUENCE [LARGE SCALE GENOMIC DNA]</scope>
</reference>
<organismHost>
    <name type="scientific">Chilo suppressalis</name>
    <name type="common">Asiatic rice borer moth</name>
    <dbReference type="NCBI Taxonomy" id="168631"/>
</organismHost>
<keyword evidence="2" id="KW-1185">Reference proteome</keyword>
<dbReference type="Proteomes" id="UP000001359">
    <property type="component" value="Segment"/>
</dbReference>
<reference evidence="1 2" key="10">
    <citation type="journal article" date="1994" name="Nucleic Acids Res.">
        <title>Identification of genes encoding zinc finger proteins, non-histone chromosomal HMG protein homologue, and a putative GTP phosphohydrolase in the genome of Chilo iridescent virus.</title>
        <authorList>
            <person name="Schnitzler P."/>
            <person name="Hug M."/>
            <person name="Handermann M."/>
            <person name="Janssen W."/>
            <person name="Koonin E.V."/>
            <person name="Delius H."/>
            <person name="Darai C."/>
        </authorList>
    </citation>
    <scope>NUCLEOTIDE SEQUENCE [LARGE SCALE GENOMIC DNA]</scope>
</reference>
<reference evidence="1 2" key="12">
    <citation type="journal article" date="1997" name="Virus Genes">
        <title>The DNA sequence of Chilo iridescent virus between the genome coordinates 0.101 and 0.391; similarities in coding strategy between insect and vertebrate iridoviruses.</title>
        <authorList>
            <person name="Bahr U."/>
            <person name="Tidona C.A."/>
            <person name="Darai G."/>
        </authorList>
    </citation>
    <scope>NUCLEOTIDE SEQUENCE [LARGE SCALE GENOMIC DNA]</scope>
</reference>
<accession>Q91FZ5</accession>
<reference evidence="1 2" key="4">
    <citation type="journal article" date="1988" name="Virology">
        <title>Identification and characterization of the repetitive DNA element in the genome of insect iridescent virus type 6.</title>
        <authorList>
            <person name="Fischer M."/>
            <person name="Schnitzler P."/>
            <person name="Delius H."/>
            <person name="Darai G."/>
        </authorList>
    </citation>
    <scope>NUCLEOTIDE SEQUENCE [LARGE SCALE GENOMIC DNA]</scope>
</reference>
<reference evidence="1 2" key="6">
    <citation type="journal article" date="1992" name="Virus Genes">
        <title>Characterization of the third origin of DNA replication of the genome of insect iridescent virus type 6.</title>
        <authorList>
            <person name="Sonntag K.C."/>
            <person name="Darai G."/>
        </authorList>
    </citation>
    <scope>NUCLEOTIDE SEQUENCE [LARGE SCALE GENOMIC DNA]</scope>
</reference>
<protein>
    <submittedName>
        <fullName evidence="1">163L</fullName>
    </submittedName>
</protein>
<sequence>MSNFYVSMLFLELCMLEFPHDLGQKLSFFFLIRVFVNIGCSTNRTKNNFSNTIINNSCLR</sequence>
<organism evidence="1 2">
    <name type="scientific">Invertebrate iridescent virus 6</name>
    <name type="common">IIV-6</name>
    <name type="synonym">Chilo iridescent virus</name>
    <dbReference type="NCBI Taxonomy" id="176652"/>
    <lineage>
        <taxon>Viruses</taxon>
        <taxon>Varidnaviria</taxon>
        <taxon>Bamfordvirae</taxon>
        <taxon>Nucleocytoviricota</taxon>
        <taxon>Megaviricetes</taxon>
        <taxon>Pimascovirales</taxon>
        <taxon>Pimascovirales incertae sedis</taxon>
        <taxon>Iridoviridae</taxon>
        <taxon>Betairidovirinae</taxon>
        <taxon>Iridovirus</taxon>
        <taxon>Iridovirus chilo1</taxon>
    </lineage>
</organism>
<organismHost>
    <name type="scientific">Gryllus campestris</name>
    <dbReference type="NCBI Taxonomy" id="58607"/>
</organismHost>
<dbReference type="EMBL" id="AF303741">
    <property type="protein sequence ID" value="AAK82037.1"/>
    <property type="molecule type" value="Genomic_DNA"/>
</dbReference>
<reference evidence="1 2" key="13">
    <citation type="journal article" date="1998" name="Virus Genes">
        <title>Identification of a thymidylate synthase gene within the genome of Chilo iridescent virus.</title>
        <authorList>
            <person name="Muller K."/>
            <person name="Tidona C.A."/>
            <person name="Bahr U."/>
            <person name="Darai G."/>
        </authorList>
    </citation>
    <scope>NUCLEOTIDE SEQUENCE [LARGE SCALE GENOMIC DNA]</scope>
</reference>
<reference evidence="1 2" key="7">
    <citation type="journal article" date="1993" name="J. Gen. Virol.">
        <title>Identification of the gene encoding the major capsid protein of insect iridescent virus type 6 by polymerase chain reaction.</title>
        <authorList>
            <person name="Stohwasser R."/>
            <person name="Raab K."/>
            <person name="Schnitzler P."/>
            <person name="Janssen W."/>
            <person name="Darai G."/>
        </authorList>
    </citation>
    <scope>NUCLEOTIDE SEQUENCE [LARGE SCALE GENOMIC DNA]</scope>
</reference>
<reference evidence="1 2" key="1">
    <citation type="journal article" date="1984" name="J. Virol.">
        <title>DNA analysis of insect iridescent virus 6: evidence for circular permutation and terminal redundancy.</title>
        <authorList>
            <person name="Delius H."/>
            <person name="Darai G."/>
            <person name="Fluegel R.M."/>
        </authorList>
    </citation>
    <scope>NUCLEOTIDE SEQUENCE [LARGE SCALE GENOMIC DNA]</scope>
</reference>
<evidence type="ECO:0000313" key="2">
    <source>
        <dbReference type="Proteomes" id="UP000001359"/>
    </source>
</evidence>
<reference evidence="1 2" key="9">
    <citation type="journal article" date="1994" name="J. Gen. Virol.">
        <title>Insect iridescent virus type 6 encodes a polypeptide related to the largest subunit of eukaryotic RNA polymerase II.</title>
        <authorList>
            <person name="Schnitzler P."/>
            <person name="Sonntag K.C."/>
            <person name="Muller M."/>
            <person name="Janssen W."/>
            <person name="Bugert J.J."/>
            <person name="Koonin E.V."/>
            <person name="Darai G."/>
        </authorList>
    </citation>
    <scope>NUCLEOTIDE SEQUENCE [LARGE SCALE GENOMIC DNA]</scope>
</reference>
<evidence type="ECO:0000313" key="1">
    <source>
        <dbReference type="EMBL" id="AAK82037.1"/>
    </source>
</evidence>